<keyword evidence="4" id="KW-1185">Reference proteome</keyword>
<dbReference type="InterPro" id="IPR002878">
    <property type="entry name" value="ChsH2_C"/>
</dbReference>
<organism evidence="3 4">
    <name type="scientific">Spongiibacter thalassae</name>
    <dbReference type="NCBI Taxonomy" id="2721624"/>
    <lineage>
        <taxon>Bacteria</taxon>
        <taxon>Pseudomonadati</taxon>
        <taxon>Pseudomonadota</taxon>
        <taxon>Gammaproteobacteria</taxon>
        <taxon>Cellvibrionales</taxon>
        <taxon>Spongiibacteraceae</taxon>
        <taxon>Spongiibacter</taxon>
    </lineage>
</organism>
<evidence type="ECO:0000313" key="3">
    <source>
        <dbReference type="EMBL" id="NKI16355.1"/>
    </source>
</evidence>
<name>A0ABX1GB15_9GAMM</name>
<dbReference type="Gene3D" id="6.10.30.10">
    <property type="match status" value="1"/>
</dbReference>
<feature type="domain" description="ChsH2 rubredoxin-like zinc ribbon" evidence="2">
    <location>
        <begin position="15"/>
        <end position="48"/>
    </location>
</feature>
<dbReference type="InterPro" id="IPR052513">
    <property type="entry name" value="Thioester_dehydratase-like"/>
</dbReference>
<dbReference type="Pfam" id="PF01796">
    <property type="entry name" value="OB_ChsH2_C"/>
    <property type="match status" value="1"/>
</dbReference>
<proteinExistence type="predicted"/>
<comment type="caution">
    <text evidence="3">The sequence shown here is derived from an EMBL/GenBank/DDBJ whole genome shotgun (WGS) entry which is preliminary data.</text>
</comment>
<accession>A0ABX1GB15</accession>
<dbReference type="Proteomes" id="UP000765845">
    <property type="component" value="Unassembled WGS sequence"/>
</dbReference>
<evidence type="ECO:0000259" key="2">
    <source>
        <dbReference type="Pfam" id="PF12172"/>
    </source>
</evidence>
<keyword evidence="3" id="KW-0238">DNA-binding</keyword>
<dbReference type="GO" id="GO:0003677">
    <property type="term" value="F:DNA binding"/>
    <property type="evidence" value="ECO:0007669"/>
    <property type="project" value="UniProtKB-KW"/>
</dbReference>
<reference evidence="3 4" key="1">
    <citation type="submission" date="2020-04" db="EMBL/GenBank/DDBJ databases">
        <authorList>
            <person name="Yoon J."/>
        </authorList>
    </citation>
    <scope>NUCLEOTIDE SEQUENCE [LARGE SCALE GENOMIC DNA]</scope>
    <source>
        <strain evidence="3 4">KMU-166</strain>
    </source>
</reference>
<protein>
    <submittedName>
        <fullName evidence="3">DNA-binding protein</fullName>
    </submittedName>
</protein>
<dbReference type="SUPFAM" id="SSF50249">
    <property type="entry name" value="Nucleic acid-binding proteins"/>
    <property type="match status" value="1"/>
</dbReference>
<evidence type="ECO:0000259" key="1">
    <source>
        <dbReference type="Pfam" id="PF01796"/>
    </source>
</evidence>
<dbReference type="EMBL" id="JAAWWK010000001">
    <property type="protein sequence ID" value="NKI16355.1"/>
    <property type="molecule type" value="Genomic_DNA"/>
</dbReference>
<feature type="domain" description="ChsH2 C-terminal OB-fold" evidence="1">
    <location>
        <begin position="53"/>
        <end position="117"/>
    </location>
</feature>
<dbReference type="Pfam" id="PF12172">
    <property type="entry name" value="zf-ChsH2"/>
    <property type="match status" value="1"/>
</dbReference>
<sequence length="131" mass="14786">MGPVPELDELNEFFWTSGADGKLRMQYCDDCQYWQHPPSVCCRKCLGEGIAPRELSGEGTVAAVTINRMPWMPGLKVPYVLVIVELDEQPGLRLTSAMPSVDPEQVAIGDRVKVWFEQREDVWMPFFAPLA</sequence>
<gene>
    <name evidence="3" type="ORF">HCU74_02865</name>
</gene>
<evidence type="ECO:0000313" key="4">
    <source>
        <dbReference type="Proteomes" id="UP000765845"/>
    </source>
</evidence>
<dbReference type="InterPro" id="IPR012340">
    <property type="entry name" value="NA-bd_OB-fold"/>
</dbReference>
<dbReference type="PANTHER" id="PTHR34075">
    <property type="entry name" value="BLR3430 PROTEIN"/>
    <property type="match status" value="1"/>
</dbReference>
<dbReference type="InterPro" id="IPR022002">
    <property type="entry name" value="ChsH2_Znr"/>
</dbReference>
<dbReference type="PANTHER" id="PTHR34075:SF5">
    <property type="entry name" value="BLR3430 PROTEIN"/>
    <property type="match status" value="1"/>
</dbReference>